<dbReference type="GO" id="GO:0016020">
    <property type="term" value="C:membrane"/>
    <property type="evidence" value="ECO:0007669"/>
    <property type="project" value="InterPro"/>
</dbReference>
<reference evidence="3" key="1">
    <citation type="submission" date="2013-11" db="EMBL/GenBank/DDBJ databases">
        <title>The genomic landscape of the Guanapo guppy.</title>
        <authorList>
            <person name="Kuenstner A."/>
            <person name="Dreyer C."/>
        </authorList>
    </citation>
    <scope>NUCLEOTIDE SEQUENCE</scope>
    <source>
        <strain evidence="3">Guanapo</strain>
    </source>
</reference>
<dbReference type="Bgee" id="ENSPREG00000016490">
    <property type="expression patterns" value="Expressed in head"/>
</dbReference>
<dbReference type="Ensembl" id="ENSPRET00000024651.1">
    <property type="protein sequence ID" value="ENSPREP00000024405.1"/>
    <property type="gene ID" value="ENSPREG00000016490.1"/>
</dbReference>
<dbReference type="InterPro" id="IPR036445">
    <property type="entry name" value="GPCR_2_extracell_dom_sf"/>
</dbReference>
<keyword evidence="3" id="KW-1185">Reference proteome</keyword>
<reference evidence="2" key="3">
    <citation type="submission" date="2025-09" db="UniProtKB">
        <authorList>
            <consortium name="Ensembl"/>
        </authorList>
    </citation>
    <scope>IDENTIFICATION</scope>
    <source>
        <strain evidence="2">Guanapo</strain>
    </source>
</reference>
<reference evidence="2" key="2">
    <citation type="submission" date="2025-08" db="UniProtKB">
        <authorList>
            <consortium name="Ensembl"/>
        </authorList>
    </citation>
    <scope>IDENTIFICATION</scope>
    <source>
        <strain evidence="2">Guanapo</strain>
    </source>
</reference>
<dbReference type="STRING" id="8081.ENSPREP00000024405"/>
<protein>
    <recommendedName>
        <fullName evidence="1">G-protein coupled receptors family 2 profile 1 domain-containing protein</fullName>
    </recommendedName>
</protein>
<evidence type="ECO:0000259" key="1">
    <source>
        <dbReference type="Pfam" id="PF02793"/>
    </source>
</evidence>
<dbReference type="InterPro" id="IPR001879">
    <property type="entry name" value="GPCR_2_extracellular_dom"/>
</dbReference>
<dbReference type="SUPFAM" id="SSF111418">
    <property type="entry name" value="Hormone receptor domain"/>
    <property type="match status" value="1"/>
</dbReference>
<dbReference type="Pfam" id="PF02793">
    <property type="entry name" value="HRM"/>
    <property type="match status" value="1"/>
</dbReference>
<evidence type="ECO:0000313" key="2">
    <source>
        <dbReference type="Ensembl" id="ENSPREP00000024405.1"/>
    </source>
</evidence>
<organism evidence="2 3">
    <name type="scientific">Poecilia reticulata</name>
    <name type="common">Guppy</name>
    <name type="synonym">Acanthophacelus reticulatus</name>
    <dbReference type="NCBI Taxonomy" id="8081"/>
    <lineage>
        <taxon>Eukaryota</taxon>
        <taxon>Metazoa</taxon>
        <taxon>Chordata</taxon>
        <taxon>Craniata</taxon>
        <taxon>Vertebrata</taxon>
        <taxon>Euteleostomi</taxon>
        <taxon>Actinopterygii</taxon>
        <taxon>Neopterygii</taxon>
        <taxon>Teleostei</taxon>
        <taxon>Neoteleostei</taxon>
        <taxon>Acanthomorphata</taxon>
        <taxon>Ovalentaria</taxon>
        <taxon>Atherinomorphae</taxon>
        <taxon>Cyprinodontiformes</taxon>
        <taxon>Poeciliidae</taxon>
        <taxon>Poeciliinae</taxon>
        <taxon>Poecilia</taxon>
    </lineage>
</organism>
<name>A0A3P9PRK5_POERE</name>
<dbReference type="AlphaFoldDB" id="A0A3P9PRK5"/>
<accession>A0A3P9PRK5</accession>
<feature type="domain" description="G-protein coupled receptors family 2 profile 1" evidence="1">
    <location>
        <begin position="25"/>
        <end position="55"/>
    </location>
</feature>
<dbReference type="GO" id="GO:0004930">
    <property type="term" value="F:G protein-coupled receptor activity"/>
    <property type="evidence" value="ECO:0007669"/>
    <property type="project" value="InterPro"/>
</dbReference>
<proteinExistence type="predicted"/>
<evidence type="ECO:0000313" key="3">
    <source>
        <dbReference type="Proteomes" id="UP000242638"/>
    </source>
</evidence>
<sequence>MEFFCRCDHNSGTIPPPLYLFFTSSLSALLSGFVYRNCTADGWSEMYPTYEDACHFSDDSECSTLLAPFGLRCPSTKREIVSVKSPSIRMQKNRISLFLRWQEW</sequence>
<dbReference type="Proteomes" id="UP000242638">
    <property type="component" value="Unassembled WGS sequence"/>
</dbReference>